<evidence type="ECO:0000313" key="6">
    <source>
        <dbReference type="EMBL" id="KAK7303741.1"/>
    </source>
</evidence>
<evidence type="ECO:0000256" key="2">
    <source>
        <dbReference type="ARBA" id="ARBA00022821"/>
    </source>
</evidence>
<comment type="similarity">
    <text evidence="1">Belongs to the BetVI family.</text>
</comment>
<dbReference type="SUPFAM" id="SSF55008">
    <property type="entry name" value="HMA, heavy metal-associated domain"/>
    <property type="match status" value="1"/>
</dbReference>
<evidence type="ECO:0000313" key="7">
    <source>
        <dbReference type="Proteomes" id="UP001359559"/>
    </source>
</evidence>
<evidence type="ECO:0000256" key="1">
    <source>
        <dbReference type="ARBA" id="ARBA00009744"/>
    </source>
</evidence>
<dbReference type="PANTHER" id="PTHR31213">
    <property type="entry name" value="OS08G0374000 PROTEIN-RELATED"/>
    <property type="match status" value="1"/>
</dbReference>
<dbReference type="CDD" id="cd07816">
    <property type="entry name" value="Bet_v1-like"/>
    <property type="match status" value="1"/>
</dbReference>
<feature type="region of interest" description="Disordered" evidence="4">
    <location>
        <begin position="239"/>
        <end position="318"/>
    </location>
</feature>
<dbReference type="GO" id="GO:0010427">
    <property type="term" value="F:abscisic acid binding"/>
    <property type="evidence" value="ECO:0007669"/>
    <property type="project" value="InterPro"/>
</dbReference>
<keyword evidence="7" id="KW-1185">Reference proteome</keyword>
<keyword evidence="2" id="KW-0611">Plant defense</keyword>
<dbReference type="GO" id="GO:0006952">
    <property type="term" value="P:defense response"/>
    <property type="evidence" value="ECO:0007669"/>
    <property type="project" value="UniProtKB-KW"/>
</dbReference>
<dbReference type="SUPFAM" id="SSF55961">
    <property type="entry name" value="Bet v1-like"/>
    <property type="match status" value="1"/>
</dbReference>
<keyword evidence="3" id="KW-0568">Pathogenesis-related protein</keyword>
<dbReference type="AlphaFoldDB" id="A0AAN9PMM7"/>
<dbReference type="Gene3D" id="3.30.70.100">
    <property type="match status" value="1"/>
</dbReference>
<dbReference type="PROSITE" id="PS00451">
    <property type="entry name" value="PATHOGENESIS_BETVI"/>
    <property type="match status" value="1"/>
</dbReference>
<dbReference type="GO" id="GO:0005634">
    <property type="term" value="C:nucleus"/>
    <property type="evidence" value="ECO:0007669"/>
    <property type="project" value="TreeGrafter"/>
</dbReference>
<proteinExistence type="inferred from homology"/>
<dbReference type="EMBL" id="JAYKXN010000003">
    <property type="protein sequence ID" value="KAK7303741.1"/>
    <property type="molecule type" value="Genomic_DNA"/>
</dbReference>
<name>A0AAN9PMM7_CLITE</name>
<dbReference type="Pfam" id="PF00407">
    <property type="entry name" value="Bet_v_1"/>
    <property type="match status" value="1"/>
</dbReference>
<dbReference type="InterPro" id="IPR024949">
    <property type="entry name" value="Bet_v_I_allergen"/>
</dbReference>
<dbReference type="InterPro" id="IPR000916">
    <property type="entry name" value="Bet_v_I/MLP"/>
</dbReference>
<evidence type="ECO:0000256" key="4">
    <source>
        <dbReference type="SAM" id="MobiDB-lite"/>
    </source>
</evidence>
<dbReference type="FunFam" id="3.30.530.20:FF:000007">
    <property type="entry name" value="Major pollen allergen Bet v 1-A"/>
    <property type="match status" value="1"/>
</dbReference>
<evidence type="ECO:0000259" key="5">
    <source>
        <dbReference type="PROSITE" id="PS50846"/>
    </source>
</evidence>
<dbReference type="InterPro" id="IPR050279">
    <property type="entry name" value="Plant_def-hormone_signal"/>
</dbReference>
<dbReference type="InterPro" id="IPR036163">
    <property type="entry name" value="HMA_dom_sf"/>
</dbReference>
<comment type="caution">
    <text evidence="6">The sequence shown here is derived from an EMBL/GenBank/DDBJ whole genome shotgun (WGS) entry which is preliminary data.</text>
</comment>
<dbReference type="Proteomes" id="UP001359559">
    <property type="component" value="Unassembled WGS sequence"/>
</dbReference>
<dbReference type="GO" id="GO:0046872">
    <property type="term" value="F:metal ion binding"/>
    <property type="evidence" value="ECO:0007669"/>
    <property type="project" value="InterPro"/>
</dbReference>
<sequence>MGVTTFTHDYSSAVAPSRMFKALITDSRTLLPKLLPHFIKDVNVIQGDGEAGSIEQVNFAEASPFKFLKHRIDEVDNNNLVCKYTMIEGDPLGDKLESIAYEVKFEVNSDGGCLCKMTSKYNGIGEFEVTEEEIKEGRETSIGIYRVVEAYLMENPQQLLANISMVPEFQKPRVTEIHVRMDCNGCVQKIKKALGGINGIYDHYVDFPQQKITIIGWKDPEKITKAIKKTRKMATICNIEPTESPSQPEEPPSQPTEQEPEGTAQATESTTTQPHHPQPTEAGHQKEPPKDTPTVEQPPPSPKPAENNPNQNTPSTPRTKEVEEVHVLCHNNPVNPPNYGNRFGSGHNYVGHWGDRYHNSPIFLQEPQPVYVTHSYNTYKPSPYVTEYEYVRSPPRHTHYNRVEHYQNGNGNITSMFSDENPNACRIV</sequence>
<evidence type="ECO:0000256" key="3">
    <source>
        <dbReference type="ARBA" id="ARBA00023265"/>
    </source>
</evidence>
<dbReference type="GO" id="GO:0004864">
    <property type="term" value="F:protein phosphatase inhibitor activity"/>
    <property type="evidence" value="ECO:0007669"/>
    <property type="project" value="InterPro"/>
</dbReference>
<dbReference type="GO" id="GO:0005737">
    <property type="term" value="C:cytoplasm"/>
    <property type="evidence" value="ECO:0007669"/>
    <property type="project" value="TreeGrafter"/>
</dbReference>
<dbReference type="PANTHER" id="PTHR31213:SF192">
    <property type="entry name" value="MAJOR ALLERGEN PRU AR 1-LIKE"/>
    <property type="match status" value="1"/>
</dbReference>
<dbReference type="PRINTS" id="PR00634">
    <property type="entry name" value="BETALLERGEN"/>
</dbReference>
<dbReference type="GO" id="GO:0038023">
    <property type="term" value="F:signaling receptor activity"/>
    <property type="evidence" value="ECO:0007669"/>
    <property type="project" value="InterPro"/>
</dbReference>
<protein>
    <recommendedName>
        <fullName evidence="5">HMA domain-containing protein</fullName>
    </recommendedName>
</protein>
<dbReference type="InterPro" id="IPR023393">
    <property type="entry name" value="START-like_dom_sf"/>
</dbReference>
<dbReference type="Pfam" id="PF00403">
    <property type="entry name" value="HMA"/>
    <property type="match status" value="1"/>
</dbReference>
<accession>A0AAN9PMM7</accession>
<dbReference type="Gene3D" id="3.30.530.20">
    <property type="match status" value="1"/>
</dbReference>
<feature type="domain" description="HMA" evidence="5">
    <location>
        <begin position="172"/>
        <end position="235"/>
    </location>
</feature>
<dbReference type="InterPro" id="IPR006121">
    <property type="entry name" value="HMA_dom"/>
</dbReference>
<dbReference type="CDD" id="cd00371">
    <property type="entry name" value="HMA"/>
    <property type="match status" value="1"/>
</dbReference>
<gene>
    <name evidence="6" type="ORF">RJT34_14654</name>
</gene>
<dbReference type="GO" id="GO:0009738">
    <property type="term" value="P:abscisic acid-activated signaling pathway"/>
    <property type="evidence" value="ECO:0007669"/>
    <property type="project" value="InterPro"/>
</dbReference>
<dbReference type="PROSITE" id="PS50846">
    <property type="entry name" value="HMA_2"/>
    <property type="match status" value="1"/>
</dbReference>
<organism evidence="6 7">
    <name type="scientific">Clitoria ternatea</name>
    <name type="common">Butterfly pea</name>
    <dbReference type="NCBI Taxonomy" id="43366"/>
    <lineage>
        <taxon>Eukaryota</taxon>
        <taxon>Viridiplantae</taxon>
        <taxon>Streptophyta</taxon>
        <taxon>Embryophyta</taxon>
        <taxon>Tracheophyta</taxon>
        <taxon>Spermatophyta</taxon>
        <taxon>Magnoliopsida</taxon>
        <taxon>eudicotyledons</taxon>
        <taxon>Gunneridae</taxon>
        <taxon>Pentapetalae</taxon>
        <taxon>rosids</taxon>
        <taxon>fabids</taxon>
        <taxon>Fabales</taxon>
        <taxon>Fabaceae</taxon>
        <taxon>Papilionoideae</taxon>
        <taxon>50 kb inversion clade</taxon>
        <taxon>NPAAA clade</taxon>
        <taxon>indigoferoid/millettioid clade</taxon>
        <taxon>Phaseoleae</taxon>
        <taxon>Clitoria</taxon>
    </lineage>
</organism>
<reference evidence="6 7" key="1">
    <citation type="submission" date="2024-01" db="EMBL/GenBank/DDBJ databases">
        <title>The genomes of 5 underutilized Papilionoideae crops provide insights into root nodulation and disease resistance.</title>
        <authorList>
            <person name="Yuan L."/>
        </authorList>
    </citation>
    <scope>NUCLEOTIDE SEQUENCE [LARGE SCALE GENOMIC DNA]</scope>
    <source>
        <strain evidence="6">LY-2023</strain>
        <tissue evidence="6">Leaf</tissue>
    </source>
</reference>